<dbReference type="AlphaFoldDB" id="A0A9P8QAX7"/>
<evidence type="ECO:0000256" key="1">
    <source>
        <dbReference type="SAM" id="MobiDB-lite"/>
    </source>
</evidence>
<protein>
    <submittedName>
        <fullName evidence="2">Uncharacterized protein</fullName>
    </submittedName>
</protein>
<sequence length="108" mass="11307">MYNLVSYSSSLEELKASSSCLSSSPPTRSLKLIGRLALESLIIISSSSPKWKSMEIGASSSTVMKFEFLESSSSPKSSNCNSNSSSNSSAKSSNSSSESVVSFLAVSS</sequence>
<evidence type="ECO:0000313" key="3">
    <source>
        <dbReference type="Proteomes" id="UP000774326"/>
    </source>
</evidence>
<reference evidence="2" key="2">
    <citation type="submission" date="2021-01" db="EMBL/GenBank/DDBJ databases">
        <authorList>
            <person name="Schikora-Tamarit M.A."/>
        </authorList>
    </citation>
    <scope>NUCLEOTIDE SEQUENCE</scope>
    <source>
        <strain evidence="2">CBS2887</strain>
    </source>
</reference>
<gene>
    <name evidence="2" type="ORF">WICPIJ_002836</name>
</gene>
<evidence type="ECO:0000313" key="2">
    <source>
        <dbReference type="EMBL" id="KAH3686202.1"/>
    </source>
</evidence>
<name>A0A9P8QAX7_WICPI</name>
<dbReference type="EMBL" id="JAEUBG010001567">
    <property type="protein sequence ID" value="KAH3686202.1"/>
    <property type="molecule type" value="Genomic_DNA"/>
</dbReference>
<proteinExistence type="predicted"/>
<accession>A0A9P8QAX7</accession>
<feature type="region of interest" description="Disordered" evidence="1">
    <location>
        <begin position="72"/>
        <end position="108"/>
    </location>
</feature>
<dbReference type="Proteomes" id="UP000774326">
    <property type="component" value="Unassembled WGS sequence"/>
</dbReference>
<reference evidence="2" key="1">
    <citation type="journal article" date="2021" name="Open Biol.">
        <title>Shared evolutionary footprints suggest mitochondrial oxidative damage underlies multiple complex I losses in fungi.</title>
        <authorList>
            <person name="Schikora-Tamarit M.A."/>
            <person name="Marcet-Houben M."/>
            <person name="Nosek J."/>
            <person name="Gabaldon T."/>
        </authorList>
    </citation>
    <scope>NUCLEOTIDE SEQUENCE</scope>
    <source>
        <strain evidence="2">CBS2887</strain>
    </source>
</reference>
<comment type="caution">
    <text evidence="2">The sequence shown here is derived from an EMBL/GenBank/DDBJ whole genome shotgun (WGS) entry which is preliminary data.</text>
</comment>
<keyword evidence="3" id="KW-1185">Reference proteome</keyword>
<organism evidence="2 3">
    <name type="scientific">Wickerhamomyces pijperi</name>
    <name type="common">Yeast</name>
    <name type="synonym">Pichia pijperi</name>
    <dbReference type="NCBI Taxonomy" id="599730"/>
    <lineage>
        <taxon>Eukaryota</taxon>
        <taxon>Fungi</taxon>
        <taxon>Dikarya</taxon>
        <taxon>Ascomycota</taxon>
        <taxon>Saccharomycotina</taxon>
        <taxon>Saccharomycetes</taxon>
        <taxon>Phaffomycetales</taxon>
        <taxon>Wickerhamomycetaceae</taxon>
        <taxon>Wickerhamomyces</taxon>
    </lineage>
</organism>